<evidence type="ECO:0000313" key="4">
    <source>
        <dbReference type="Proteomes" id="UP001252875"/>
    </source>
</evidence>
<feature type="domain" description="Histidine kinase/HSP90-like ATPase" evidence="2">
    <location>
        <begin position="315"/>
        <end position="418"/>
    </location>
</feature>
<keyword evidence="1" id="KW-0812">Transmembrane</keyword>
<comment type="caution">
    <text evidence="3">The sequence shown here is derived from an EMBL/GenBank/DDBJ whole genome shotgun (WGS) entry which is preliminary data.</text>
</comment>
<name>A0ABU3F158_9ENTE</name>
<evidence type="ECO:0000259" key="2">
    <source>
        <dbReference type="SMART" id="SM00387"/>
    </source>
</evidence>
<keyword evidence="4" id="KW-1185">Reference proteome</keyword>
<reference evidence="3 4" key="1">
    <citation type="submission" date="2023-03" db="EMBL/GenBank/DDBJ databases">
        <authorList>
            <person name="Shen W."/>
            <person name="Cai J."/>
        </authorList>
    </citation>
    <scope>NUCLEOTIDE SEQUENCE [LARGE SCALE GENOMIC DNA]</scope>
    <source>
        <strain evidence="3 4">D6-4</strain>
    </source>
</reference>
<feature type="transmembrane region" description="Helical" evidence="1">
    <location>
        <begin position="87"/>
        <end position="109"/>
    </location>
</feature>
<protein>
    <submittedName>
        <fullName evidence="3">GHKL domain-containing protein</fullName>
    </submittedName>
</protein>
<feature type="transmembrane region" description="Helical" evidence="1">
    <location>
        <begin position="183"/>
        <end position="202"/>
    </location>
</feature>
<dbReference type="SMART" id="SM00387">
    <property type="entry name" value="HATPase_c"/>
    <property type="match status" value="1"/>
</dbReference>
<dbReference type="InterPro" id="IPR036890">
    <property type="entry name" value="HATPase_C_sf"/>
</dbReference>
<dbReference type="Pfam" id="PF14501">
    <property type="entry name" value="HATPase_c_5"/>
    <property type="match status" value="1"/>
</dbReference>
<dbReference type="InterPro" id="IPR003594">
    <property type="entry name" value="HATPase_dom"/>
</dbReference>
<feature type="transmembrane region" description="Helical" evidence="1">
    <location>
        <begin position="57"/>
        <end position="75"/>
    </location>
</feature>
<dbReference type="Proteomes" id="UP001252875">
    <property type="component" value="Unassembled WGS sequence"/>
</dbReference>
<dbReference type="RefSeq" id="WP_311823021.1">
    <property type="nucleotide sequence ID" value="NZ_JARPYF010000008.1"/>
</dbReference>
<dbReference type="EMBL" id="JARPYI010000008">
    <property type="protein sequence ID" value="MDT2600862.1"/>
    <property type="molecule type" value="Genomic_DNA"/>
</dbReference>
<keyword evidence="1" id="KW-0472">Membrane</keyword>
<dbReference type="CDD" id="cd16935">
    <property type="entry name" value="HATPase_AgrC-ComD-like"/>
    <property type="match status" value="1"/>
</dbReference>
<feature type="transmembrane region" description="Helical" evidence="1">
    <location>
        <begin position="35"/>
        <end position="51"/>
    </location>
</feature>
<gene>
    <name evidence="3" type="ORF">P7D85_13840</name>
</gene>
<organism evidence="3 4">
    <name type="scientific">Enterococcus hulanensis</name>
    <dbReference type="NCBI Taxonomy" id="2559929"/>
    <lineage>
        <taxon>Bacteria</taxon>
        <taxon>Bacillati</taxon>
        <taxon>Bacillota</taxon>
        <taxon>Bacilli</taxon>
        <taxon>Lactobacillales</taxon>
        <taxon>Enterococcaceae</taxon>
        <taxon>Enterococcus</taxon>
    </lineage>
</organism>
<dbReference type="SUPFAM" id="SSF55874">
    <property type="entry name" value="ATPase domain of HSP90 chaperone/DNA topoisomerase II/histidine kinase"/>
    <property type="match status" value="1"/>
</dbReference>
<sequence>MIIIKILVNQGTALLGAYFLYQLIATFIPVKENQFLQLLLFFINFVAISLPIYPNDATNVCFIFLFFSAAFLLFLKGSIIHKISLVLSLYPFIVALNFLLEDIGMRIWLAGGKMLALDYFLHGTAHLLRGLIWYGMYRFFSYSLPYAKTQIPAKLWLILDFICLTPLIAMISLIIFTPSDARMIYPAAFACILTSICSLYMTGHIAKSFRYKLENQSLQMQKEYYQELEGNQKQLRKIHHDMNNHFSVMLNLMREEQPEQAEEYLANLTKQHSHANHIFCKNSIVNAVLNAKYQMMQDYQIKCSMQLDIDTLITIDDISLCSLFGNTLDNAIEAAKDAAKKEITLKARYYNGFFSYEIKNTKNEEIQKKGNRFFSTKEQPDEHGIGLQAVKSIVESYDGTLDITYDDKRFSVVVLISDI</sequence>
<accession>A0ABU3F158</accession>
<keyword evidence="1" id="KW-1133">Transmembrane helix</keyword>
<feature type="transmembrane region" description="Helical" evidence="1">
    <location>
        <begin position="6"/>
        <end position="28"/>
    </location>
</feature>
<dbReference type="InterPro" id="IPR032834">
    <property type="entry name" value="NatK-like_C"/>
</dbReference>
<dbReference type="PANTHER" id="PTHR40448:SF1">
    <property type="entry name" value="TWO-COMPONENT SENSOR HISTIDINE KINASE"/>
    <property type="match status" value="1"/>
</dbReference>
<dbReference type="PANTHER" id="PTHR40448">
    <property type="entry name" value="TWO-COMPONENT SENSOR HISTIDINE KINASE"/>
    <property type="match status" value="1"/>
</dbReference>
<feature type="transmembrane region" description="Helical" evidence="1">
    <location>
        <begin position="155"/>
        <end position="177"/>
    </location>
</feature>
<feature type="transmembrane region" description="Helical" evidence="1">
    <location>
        <begin position="115"/>
        <end position="134"/>
    </location>
</feature>
<dbReference type="Gene3D" id="3.30.565.10">
    <property type="entry name" value="Histidine kinase-like ATPase, C-terminal domain"/>
    <property type="match status" value="1"/>
</dbReference>
<proteinExistence type="predicted"/>
<evidence type="ECO:0000313" key="3">
    <source>
        <dbReference type="EMBL" id="MDT2600862.1"/>
    </source>
</evidence>
<evidence type="ECO:0000256" key="1">
    <source>
        <dbReference type="SAM" id="Phobius"/>
    </source>
</evidence>